<keyword evidence="4 6" id="KW-1133">Transmembrane helix</keyword>
<evidence type="ECO:0000256" key="2">
    <source>
        <dbReference type="ARBA" id="ARBA00007362"/>
    </source>
</evidence>
<keyword evidence="3 6" id="KW-0812">Transmembrane</keyword>
<feature type="transmembrane region" description="Helical" evidence="6">
    <location>
        <begin position="37"/>
        <end position="55"/>
    </location>
</feature>
<feature type="transmembrane region" description="Helical" evidence="6">
    <location>
        <begin position="217"/>
        <end position="235"/>
    </location>
</feature>
<dbReference type="PANTHER" id="PTHR32322:SF2">
    <property type="entry name" value="EAMA DOMAIN-CONTAINING PROTEIN"/>
    <property type="match status" value="1"/>
</dbReference>
<feature type="transmembrane region" description="Helical" evidence="6">
    <location>
        <begin position="176"/>
        <end position="197"/>
    </location>
</feature>
<comment type="similarity">
    <text evidence="2">Belongs to the EamA transporter family.</text>
</comment>
<feature type="transmembrane region" description="Helical" evidence="6">
    <location>
        <begin position="244"/>
        <end position="264"/>
    </location>
</feature>
<reference evidence="8 9" key="1">
    <citation type="submission" date="2018-06" db="EMBL/GenBank/DDBJ databases">
        <title>Genomic Encyclopedia of Archaeal and Bacterial Type Strains, Phase II (KMG-II): from individual species to whole genera.</title>
        <authorList>
            <person name="Goeker M."/>
        </authorList>
    </citation>
    <scope>NUCLEOTIDE SEQUENCE [LARGE SCALE GENOMIC DNA]</scope>
    <source>
        <strain evidence="8 9">DSM 15361</strain>
    </source>
</reference>
<evidence type="ECO:0000256" key="4">
    <source>
        <dbReference type="ARBA" id="ARBA00022989"/>
    </source>
</evidence>
<dbReference type="SUPFAM" id="SSF103481">
    <property type="entry name" value="Multidrug resistance efflux transporter EmrE"/>
    <property type="match status" value="2"/>
</dbReference>
<gene>
    <name evidence="8" type="ORF">LX95_00269</name>
</gene>
<dbReference type="GO" id="GO:0016020">
    <property type="term" value="C:membrane"/>
    <property type="evidence" value="ECO:0007669"/>
    <property type="project" value="UniProtKB-SubCell"/>
</dbReference>
<feature type="transmembrane region" description="Helical" evidence="6">
    <location>
        <begin position="67"/>
        <end position="86"/>
    </location>
</feature>
<dbReference type="EMBL" id="QKYV01000001">
    <property type="protein sequence ID" value="PZW43940.1"/>
    <property type="molecule type" value="Genomic_DNA"/>
</dbReference>
<dbReference type="RefSeq" id="WP_111539621.1">
    <property type="nucleotide sequence ID" value="NZ_QKYV01000001.1"/>
</dbReference>
<dbReference type="Pfam" id="PF00892">
    <property type="entry name" value="EamA"/>
    <property type="match status" value="2"/>
</dbReference>
<dbReference type="AlphaFoldDB" id="A0A2W7K8N2"/>
<feature type="domain" description="EamA" evidence="7">
    <location>
        <begin position="9"/>
        <end position="137"/>
    </location>
</feature>
<protein>
    <submittedName>
        <fullName evidence="8">Drug/metabolite transporter (DMT)-like permease</fullName>
    </submittedName>
</protein>
<evidence type="ECO:0000259" key="7">
    <source>
        <dbReference type="Pfam" id="PF00892"/>
    </source>
</evidence>
<feature type="transmembrane region" description="Helical" evidence="6">
    <location>
        <begin position="7"/>
        <end position="25"/>
    </location>
</feature>
<feature type="transmembrane region" description="Helical" evidence="6">
    <location>
        <begin position="149"/>
        <end position="169"/>
    </location>
</feature>
<evidence type="ECO:0000256" key="6">
    <source>
        <dbReference type="SAM" id="Phobius"/>
    </source>
</evidence>
<keyword evidence="5 6" id="KW-0472">Membrane</keyword>
<dbReference type="PANTHER" id="PTHR32322">
    <property type="entry name" value="INNER MEMBRANE TRANSPORTER"/>
    <property type="match status" value="1"/>
</dbReference>
<comment type="subcellular location">
    <subcellularLocation>
        <location evidence="1">Membrane</location>
        <topology evidence="1">Multi-pass membrane protein</topology>
    </subcellularLocation>
</comment>
<feature type="domain" description="EamA" evidence="7">
    <location>
        <begin position="151"/>
        <end position="287"/>
    </location>
</feature>
<evidence type="ECO:0000313" key="9">
    <source>
        <dbReference type="Proteomes" id="UP000249542"/>
    </source>
</evidence>
<dbReference type="InterPro" id="IPR000620">
    <property type="entry name" value="EamA_dom"/>
</dbReference>
<evidence type="ECO:0000256" key="1">
    <source>
        <dbReference type="ARBA" id="ARBA00004141"/>
    </source>
</evidence>
<dbReference type="InterPro" id="IPR050638">
    <property type="entry name" value="AA-Vitamin_Transporters"/>
</dbReference>
<comment type="caution">
    <text evidence="8">The sequence shown here is derived from an EMBL/GenBank/DDBJ whole genome shotgun (WGS) entry which is preliminary data.</text>
</comment>
<dbReference type="Proteomes" id="UP000249542">
    <property type="component" value="Unassembled WGS sequence"/>
</dbReference>
<accession>A0A2W7K8N2</accession>
<name>A0A2W7K8N2_9FLAO</name>
<proteinExistence type="inferred from homology"/>
<keyword evidence="9" id="KW-1185">Reference proteome</keyword>
<feature type="transmembrane region" description="Helical" evidence="6">
    <location>
        <begin position="270"/>
        <end position="287"/>
    </location>
</feature>
<dbReference type="InterPro" id="IPR037185">
    <property type="entry name" value="EmrE-like"/>
</dbReference>
<feature type="transmembrane region" description="Helical" evidence="6">
    <location>
        <begin position="92"/>
        <end position="116"/>
    </location>
</feature>
<evidence type="ECO:0000256" key="5">
    <source>
        <dbReference type="ARBA" id="ARBA00023136"/>
    </source>
</evidence>
<evidence type="ECO:0000313" key="8">
    <source>
        <dbReference type="EMBL" id="PZW43940.1"/>
    </source>
</evidence>
<organism evidence="8 9">
    <name type="scientific">Mesonia algae</name>
    <dbReference type="NCBI Taxonomy" id="213248"/>
    <lineage>
        <taxon>Bacteria</taxon>
        <taxon>Pseudomonadati</taxon>
        <taxon>Bacteroidota</taxon>
        <taxon>Flavobacteriia</taxon>
        <taxon>Flavobacteriales</taxon>
        <taxon>Flavobacteriaceae</taxon>
        <taxon>Mesonia</taxon>
    </lineage>
</organism>
<evidence type="ECO:0000256" key="3">
    <source>
        <dbReference type="ARBA" id="ARBA00022692"/>
    </source>
</evidence>
<sequence length="297" mass="32874">MQQSHYKWLYLIALSLVWGSSFILIKKGLVGLTAMQLGALRTVLASIFLLIIGFNSIKKIKKEQWKWITVSALLGSFFPAFFFAFAELEIDSAIVSILNSTVPILSIIIGFLIFSVQSTKNQVIGVFVGLLGSIFLIGSGATLNADQNYWYALLPLAATTMYAFNVHIIKRHLQEIPALSITVGCFTILFFPALLVLYFSDFFQAELLQQEEVQISIGYIAILSVVGTGIAKILFNRLVQLSNPVFSTSVTYLIPVVALTWGILDGETFSLWQALSGIVILIGVYFANKKRKVKASR</sequence>
<feature type="transmembrane region" description="Helical" evidence="6">
    <location>
        <begin position="123"/>
        <end position="143"/>
    </location>
</feature>